<proteinExistence type="predicted"/>
<reference evidence="2 3" key="1">
    <citation type="journal article" date="2023" name="Int. J. Syst. Evol. Microbiol.">
        <title>Methylocystis iwaonis sp. nov., a type II methane-oxidizing bacterium from surface soil of a rice paddy field in Japan, and emended description of the genus Methylocystis (ex Whittenbury et al. 1970) Bowman et al. 1993.</title>
        <authorList>
            <person name="Kaise H."/>
            <person name="Sawadogo J.B."/>
            <person name="Alam M.S."/>
            <person name="Ueno C."/>
            <person name="Dianou D."/>
            <person name="Shinjo R."/>
            <person name="Asakawa S."/>
        </authorList>
    </citation>
    <scope>NUCLEOTIDE SEQUENCE [LARGE SCALE GENOMIC DNA]</scope>
    <source>
        <strain evidence="2 3">SS37A-Re</strain>
    </source>
</reference>
<evidence type="ECO:0000313" key="3">
    <source>
        <dbReference type="Proteomes" id="UP001317629"/>
    </source>
</evidence>
<feature type="compositionally biased region" description="Basic and acidic residues" evidence="1">
    <location>
        <begin position="169"/>
        <end position="178"/>
    </location>
</feature>
<keyword evidence="3" id="KW-1185">Reference proteome</keyword>
<protein>
    <recommendedName>
        <fullName evidence="4">Cyclase dehydrase</fullName>
    </recommendedName>
</protein>
<sequence length="195" mass="20521">MTFVANLSNIVRSKGDPRVLSTGPSSLSGSDRLARGLGWFSIGLGVAELLAPRMLTRMMGVRGKETLLRAYGLREIGAGIMSLSADKGAGLQSRVAGDALDIVTLMALKPRSSKQGNLGLAMSAVLGVTLLDIVGAMWVKSNESRSRGAQRSYRDRSGYPQGIAKSRGAARDFLKPPEARAAPTAAAPRAGARPW</sequence>
<accession>A0ABM8E845</accession>
<organism evidence="2 3">
    <name type="scientific">Methylocystis iwaonis</name>
    <dbReference type="NCBI Taxonomy" id="2885079"/>
    <lineage>
        <taxon>Bacteria</taxon>
        <taxon>Pseudomonadati</taxon>
        <taxon>Pseudomonadota</taxon>
        <taxon>Alphaproteobacteria</taxon>
        <taxon>Hyphomicrobiales</taxon>
        <taxon>Methylocystaceae</taxon>
        <taxon>Methylocystis</taxon>
    </lineage>
</organism>
<evidence type="ECO:0008006" key="4">
    <source>
        <dbReference type="Google" id="ProtNLM"/>
    </source>
</evidence>
<evidence type="ECO:0000256" key="1">
    <source>
        <dbReference type="SAM" id="MobiDB-lite"/>
    </source>
</evidence>
<dbReference type="RefSeq" id="WP_281931791.1">
    <property type="nucleotide sequence ID" value="NZ_AP027142.1"/>
</dbReference>
<dbReference type="EMBL" id="AP027142">
    <property type="protein sequence ID" value="BDV34149.1"/>
    <property type="molecule type" value="Genomic_DNA"/>
</dbReference>
<feature type="region of interest" description="Disordered" evidence="1">
    <location>
        <begin position="145"/>
        <end position="195"/>
    </location>
</feature>
<feature type="compositionally biased region" description="Basic and acidic residues" evidence="1">
    <location>
        <begin position="145"/>
        <end position="157"/>
    </location>
</feature>
<evidence type="ECO:0000313" key="2">
    <source>
        <dbReference type="EMBL" id="BDV34149.1"/>
    </source>
</evidence>
<feature type="compositionally biased region" description="Low complexity" evidence="1">
    <location>
        <begin position="179"/>
        <end position="195"/>
    </location>
</feature>
<name>A0ABM8E845_9HYPH</name>
<dbReference type="Proteomes" id="UP001317629">
    <property type="component" value="Chromosome"/>
</dbReference>
<gene>
    <name evidence="2" type="ORF">SS37A_16780</name>
</gene>